<dbReference type="EMBL" id="CP061801">
    <property type="protein sequence ID" value="QPJ99980.1"/>
    <property type="molecule type" value="Genomic_DNA"/>
</dbReference>
<evidence type="ECO:0000313" key="1">
    <source>
        <dbReference type="EMBL" id="QPJ99980.1"/>
    </source>
</evidence>
<dbReference type="AlphaFoldDB" id="A0A7T0H0G0"/>
<evidence type="ECO:0008006" key="2">
    <source>
        <dbReference type="Google" id="ProtNLM"/>
    </source>
</evidence>
<protein>
    <recommendedName>
        <fullName evidence="2">PAAR domain-containing protein</fullName>
    </recommendedName>
</protein>
<organism evidence="1">
    <name type="scientific">Enterobacter mori</name>
    <dbReference type="NCBI Taxonomy" id="539813"/>
    <lineage>
        <taxon>Bacteria</taxon>
        <taxon>Pseudomonadati</taxon>
        <taxon>Pseudomonadota</taxon>
        <taxon>Gammaproteobacteria</taxon>
        <taxon>Enterobacterales</taxon>
        <taxon>Enterobacteriaceae</taxon>
        <taxon>Enterobacter</taxon>
    </lineage>
</organism>
<proteinExistence type="predicted"/>
<name>A0A7T0H0G0_9ENTR</name>
<gene>
    <name evidence="1" type="ORF">IDM36_19240</name>
</gene>
<accession>A0A7T0H0G0</accession>
<reference evidence="1" key="1">
    <citation type="submission" date="2020-09" db="EMBL/GenBank/DDBJ databases">
        <title>First Report of a novel Colistin-Resistant species of Enterobacter cloacae complex Producing MCR-5 isolated from hospital sewage water.</title>
        <authorList>
            <person name="Zhou K."/>
        </authorList>
    </citation>
    <scope>NUCLEOTIDE SEQUENCE [LARGE SCALE GENOMIC DNA]</scope>
    <source>
        <strain evidence="1">HSW1412</strain>
    </source>
</reference>
<sequence>MNQQYTNELTPEIKAQLDTSPFTAEEIAAMDDEARAIIAEGRELERKHPVIAILRIATEGSVTRHGGIVAPLERESKLLLDNGKYASIATAGDLVIYQDGSTASIRTSAGRASMYKGICVALVGSVLDNDDEIISTPQGHTYLVTREGIASGDDFLTVTGE</sequence>